<dbReference type="AlphaFoldDB" id="A0A543PIX7"/>
<evidence type="ECO:0000313" key="2">
    <source>
        <dbReference type="Proteomes" id="UP000319865"/>
    </source>
</evidence>
<protein>
    <submittedName>
        <fullName evidence="1">Uncharacterized protein</fullName>
    </submittedName>
</protein>
<proteinExistence type="predicted"/>
<dbReference type="Proteomes" id="UP000319865">
    <property type="component" value="Unassembled WGS sequence"/>
</dbReference>
<accession>A0A543PIX7</accession>
<comment type="caution">
    <text evidence="1">The sequence shown here is derived from an EMBL/GenBank/DDBJ whole genome shotgun (WGS) entry which is preliminary data.</text>
</comment>
<sequence>MTDQPGALVSAEQRRALVDRELATAGCAR</sequence>
<name>A0A543PIX7_9ACTN</name>
<evidence type="ECO:0000313" key="1">
    <source>
        <dbReference type="EMBL" id="TQN44036.1"/>
    </source>
</evidence>
<dbReference type="EMBL" id="VFQE01000001">
    <property type="protein sequence ID" value="TQN44036.1"/>
    <property type="molecule type" value="Genomic_DNA"/>
</dbReference>
<keyword evidence="2" id="KW-1185">Reference proteome</keyword>
<gene>
    <name evidence="1" type="ORF">FHU33_3514</name>
</gene>
<reference evidence="1 2" key="1">
    <citation type="submission" date="2019-06" db="EMBL/GenBank/DDBJ databases">
        <title>Sequencing the genomes of 1000 actinobacteria strains.</title>
        <authorList>
            <person name="Klenk H.-P."/>
        </authorList>
    </citation>
    <scope>NUCLEOTIDE SEQUENCE [LARGE SCALE GENOMIC DNA]</scope>
    <source>
        <strain evidence="1 2">DSM 46837</strain>
    </source>
</reference>
<organism evidence="1 2">
    <name type="scientific">Blastococcus colisei</name>
    <dbReference type="NCBI Taxonomy" id="1564162"/>
    <lineage>
        <taxon>Bacteria</taxon>
        <taxon>Bacillati</taxon>
        <taxon>Actinomycetota</taxon>
        <taxon>Actinomycetes</taxon>
        <taxon>Geodermatophilales</taxon>
        <taxon>Geodermatophilaceae</taxon>
        <taxon>Blastococcus</taxon>
    </lineage>
</organism>